<evidence type="ECO:0000313" key="2">
    <source>
        <dbReference type="EMBL" id="MFD1068290.1"/>
    </source>
</evidence>
<keyword evidence="1" id="KW-1133">Transmembrane helix</keyword>
<sequence length="248" mass="28352">MKKKETSAFYSLYGTIIGSIVIALIVFGINAGFTTLFCFVLLPILIVYLSFKFLPQLWAFIILSSMIIFGVHSFIGMWRFTITCTVFFALIIMVDYIIKNKKIVGKVNMAIMILFYITILILINLDSIDRWLNTPELTEGNMQEAAEIIEGRDDVLSASTGIDEDHFDEEAYIYIVLDVADKLTRDQKITAGEDSAEILDMVMHEENDMDPGDLYHYYDVEIRIGMSDVLIGRKEIDSEEIKWQPPLE</sequence>
<evidence type="ECO:0000313" key="3">
    <source>
        <dbReference type="Proteomes" id="UP001597041"/>
    </source>
</evidence>
<keyword evidence="1" id="KW-0472">Membrane</keyword>
<feature type="transmembrane region" description="Helical" evidence="1">
    <location>
        <begin position="107"/>
        <end position="125"/>
    </location>
</feature>
<feature type="transmembrane region" description="Helical" evidence="1">
    <location>
        <begin position="7"/>
        <end position="27"/>
    </location>
</feature>
<reference evidence="3" key="1">
    <citation type="journal article" date="2019" name="Int. J. Syst. Evol. Microbiol.">
        <title>The Global Catalogue of Microorganisms (GCM) 10K type strain sequencing project: providing services to taxonomists for standard genome sequencing and annotation.</title>
        <authorList>
            <consortium name="The Broad Institute Genomics Platform"/>
            <consortium name="The Broad Institute Genome Sequencing Center for Infectious Disease"/>
            <person name="Wu L."/>
            <person name="Ma J."/>
        </authorList>
    </citation>
    <scope>NUCLEOTIDE SEQUENCE [LARGE SCALE GENOMIC DNA]</scope>
    <source>
        <strain evidence="3">CCUG 56608</strain>
    </source>
</reference>
<protein>
    <submittedName>
        <fullName evidence="2">Uncharacterized protein</fullName>
    </submittedName>
</protein>
<name>A0ABW3NMW4_9BACI</name>
<evidence type="ECO:0000256" key="1">
    <source>
        <dbReference type="SAM" id="Phobius"/>
    </source>
</evidence>
<keyword evidence="3" id="KW-1185">Reference proteome</keyword>
<dbReference type="RefSeq" id="WP_379594646.1">
    <property type="nucleotide sequence ID" value="NZ_JBHTKK010000051.1"/>
</dbReference>
<comment type="caution">
    <text evidence="2">The sequence shown here is derived from an EMBL/GenBank/DDBJ whole genome shotgun (WGS) entry which is preliminary data.</text>
</comment>
<accession>A0ABW3NMW4</accession>
<organism evidence="2 3">
    <name type="scientific">Oceanobacillus locisalsi</name>
    <dbReference type="NCBI Taxonomy" id="546107"/>
    <lineage>
        <taxon>Bacteria</taxon>
        <taxon>Bacillati</taxon>
        <taxon>Bacillota</taxon>
        <taxon>Bacilli</taxon>
        <taxon>Bacillales</taxon>
        <taxon>Bacillaceae</taxon>
        <taxon>Oceanobacillus</taxon>
    </lineage>
</organism>
<proteinExistence type="predicted"/>
<feature type="transmembrane region" description="Helical" evidence="1">
    <location>
        <begin position="80"/>
        <end position="98"/>
    </location>
</feature>
<dbReference type="EMBL" id="JBHTKK010000051">
    <property type="protein sequence ID" value="MFD1068290.1"/>
    <property type="molecule type" value="Genomic_DNA"/>
</dbReference>
<feature type="transmembrane region" description="Helical" evidence="1">
    <location>
        <begin position="57"/>
        <end position="74"/>
    </location>
</feature>
<keyword evidence="1" id="KW-0812">Transmembrane</keyword>
<dbReference type="Proteomes" id="UP001597041">
    <property type="component" value="Unassembled WGS sequence"/>
</dbReference>
<feature type="transmembrane region" description="Helical" evidence="1">
    <location>
        <begin position="33"/>
        <end position="50"/>
    </location>
</feature>
<gene>
    <name evidence="2" type="ORF">ACFQ19_20150</name>
</gene>